<keyword evidence="7" id="KW-0408">Iron</keyword>
<keyword evidence="4" id="KW-0288">FMN</keyword>
<comment type="similarity">
    <text evidence="2">Belongs to the nitroreductase family.</text>
</comment>
<evidence type="ECO:0000259" key="9">
    <source>
        <dbReference type="PROSITE" id="PS51379"/>
    </source>
</evidence>
<feature type="domain" description="4Fe-4S ferredoxin-type" evidence="9">
    <location>
        <begin position="5"/>
        <end position="33"/>
    </location>
</feature>
<dbReference type="Gene3D" id="3.30.70.20">
    <property type="match status" value="1"/>
</dbReference>
<accession>A0A848AQX2</accession>
<evidence type="ECO:0000256" key="2">
    <source>
        <dbReference type="ARBA" id="ARBA00007118"/>
    </source>
</evidence>
<dbReference type="InterPro" id="IPR000415">
    <property type="entry name" value="Nitroreductase-like"/>
</dbReference>
<sequence>MMDKDFIRLNSEACIRCGFCIDDCPTCVLEMGEAGPQVREDQCIECGHCVSVCPTEAIDNIRTPRAGQETIDPAKLPSKESAAYFLRTRRSIRGFRPEPVPRETVLELLDLARLAPTGGNTQNVQFHIIDNRGTLKKVTEAAMTWAKRRLNLAPHLASMVAFHQATGKDNVLRDAPCMILTLMDETTAPLFRQNGRFMLTYAELYAPVLGLGSCWAGWAEAAAISGDPGILEVLNLPPGRIVTGAIVVGIPRYRHRRIPARRPLAVSWGD</sequence>
<feature type="domain" description="4Fe-4S ferredoxin-type" evidence="9">
    <location>
        <begin position="34"/>
        <end position="63"/>
    </location>
</feature>
<evidence type="ECO:0000256" key="3">
    <source>
        <dbReference type="ARBA" id="ARBA00022630"/>
    </source>
</evidence>
<evidence type="ECO:0000256" key="7">
    <source>
        <dbReference type="ARBA" id="ARBA00023004"/>
    </source>
</evidence>
<name>A0A848AQX2_9BACT</name>
<dbReference type="InterPro" id="IPR017900">
    <property type="entry name" value="4Fe4S_Fe_S_CS"/>
</dbReference>
<comment type="caution">
    <text evidence="10">The sequence shown here is derived from an EMBL/GenBank/DDBJ whole genome shotgun (WGS) entry which is preliminary data.</text>
</comment>
<dbReference type="RefSeq" id="WP_168961662.1">
    <property type="nucleotide sequence ID" value="NZ_JABAEW010000005.1"/>
</dbReference>
<dbReference type="EMBL" id="JABAEW010000005">
    <property type="protein sequence ID" value="NMD85695.1"/>
    <property type="molecule type" value="Genomic_DNA"/>
</dbReference>
<gene>
    <name evidence="10" type="ORF">HF882_03770</name>
</gene>
<dbReference type="Proteomes" id="UP000576225">
    <property type="component" value="Unassembled WGS sequence"/>
</dbReference>
<dbReference type="Pfam" id="PF00881">
    <property type="entry name" value="Nitroreductase"/>
    <property type="match status" value="1"/>
</dbReference>
<keyword evidence="5" id="KW-0479">Metal-binding</keyword>
<dbReference type="PANTHER" id="PTHR43673">
    <property type="entry name" value="NAD(P)H NITROREDUCTASE YDGI-RELATED"/>
    <property type="match status" value="1"/>
</dbReference>
<evidence type="ECO:0000256" key="4">
    <source>
        <dbReference type="ARBA" id="ARBA00022643"/>
    </source>
</evidence>
<dbReference type="PROSITE" id="PS00198">
    <property type="entry name" value="4FE4S_FER_1"/>
    <property type="match status" value="1"/>
</dbReference>
<dbReference type="CDD" id="cd02143">
    <property type="entry name" value="nitroreductase_FeS-like"/>
    <property type="match status" value="1"/>
</dbReference>
<keyword evidence="8" id="KW-0411">Iron-sulfur</keyword>
<evidence type="ECO:0000256" key="8">
    <source>
        <dbReference type="ARBA" id="ARBA00023014"/>
    </source>
</evidence>
<proteinExistence type="inferred from homology"/>
<evidence type="ECO:0000313" key="10">
    <source>
        <dbReference type="EMBL" id="NMD85695.1"/>
    </source>
</evidence>
<evidence type="ECO:0000256" key="6">
    <source>
        <dbReference type="ARBA" id="ARBA00023002"/>
    </source>
</evidence>
<dbReference type="Pfam" id="PF13237">
    <property type="entry name" value="Fer4_10"/>
    <property type="match status" value="1"/>
</dbReference>
<dbReference type="InterPro" id="IPR029479">
    <property type="entry name" value="Nitroreductase"/>
</dbReference>
<dbReference type="GO" id="GO:0046872">
    <property type="term" value="F:metal ion binding"/>
    <property type="evidence" value="ECO:0007669"/>
    <property type="project" value="UniProtKB-KW"/>
</dbReference>
<keyword evidence="3" id="KW-0285">Flavoprotein</keyword>
<dbReference type="GO" id="GO:0016491">
    <property type="term" value="F:oxidoreductase activity"/>
    <property type="evidence" value="ECO:0007669"/>
    <property type="project" value="UniProtKB-KW"/>
</dbReference>
<dbReference type="PANTHER" id="PTHR43673:SF2">
    <property type="entry name" value="NITROREDUCTASE"/>
    <property type="match status" value="1"/>
</dbReference>
<dbReference type="AlphaFoldDB" id="A0A848AQX2"/>
<organism evidence="10 11">
    <name type="scientific">Victivallis vadensis</name>
    <dbReference type="NCBI Taxonomy" id="172901"/>
    <lineage>
        <taxon>Bacteria</taxon>
        <taxon>Pseudomonadati</taxon>
        <taxon>Lentisphaerota</taxon>
        <taxon>Lentisphaeria</taxon>
        <taxon>Victivallales</taxon>
        <taxon>Victivallaceae</taxon>
        <taxon>Victivallis</taxon>
    </lineage>
</organism>
<dbReference type="GO" id="GO:0051536">
    <property type="term" value="F:iron-sulfur cluster binding"/>
    <property type="evidence" value="ECO:0007669"/>
    <property type="project" value="UniProtKB-KW"/>
</dbReference>
<protein>
    <submittedName>
        <fullName evidence="10">4Fe-4S binding protein</fullName>
    </submittedName>
</protein>
<reference evidence="10 11" key="1">
    <citation type="submission" date="2020-04" db="EMBL/GenBank/DDBJ databases">
        <authorList>
            <person name="Hitch T.C.A."/>
            <person name="Wylensek D."/>
            <person name="Clavel T."/>
        </authorList>
    </citation>
    <scope>NUCLEOTIDE SEQUENCE [LARGE SCALE GENOMIC DNA]</scope>
    <source>
        <strain evidence="10 11">COR2-253-APC-1A</strain>
    </source>
</reference>
<dbReference type="SUPFAM" id="SSF55469">
    <property type="entry name" value="FMN-dependent nitroreductase-like"/>
    <property type="match status" value="1"/>
</dbReference>
<comment type="cofactor">
    <cofactor evidence="1">
        <name>FMN</name>
        <dbReference type="ChEBI" id="CHEBI:58210"/>
    </cofactor>
</comment>
<dbReference type="Gene3D" id="3.40.109.10">
    <property type="entry name" value="NADH Oxidase"/>
    <property type="match status" value="1"/>
</dbReference>
<keyword evidence="6" id="KW-0560">Oxidoreductase</keyword>
<dbReference type="PROSITE" id="PS51379">
    <property type="entry name" value="4FE4S_FER_2"/>
    <property type="match status" value="2"/>
</dbReference>
<dbReference type="SUPFAM" id="SSF54862">
    <property type="entry name" value="4Fe-4S ferredoxins"/>
    <property type="match status" value="1"/>
</dbReference>
<evidence type="ECO:0000256" key="1">
    <source>
        <dbReference type="ARBA" id="ARBA00001917"/>
    </source>
</evidence>
<dbReference type="InterPro" id="IPR017896">
    <property type="entry name" value="4Fe4S_Fe-S-bd"/>
</dbReference>
<evidence type="ECO:0000256" key="5">
    <source>
        <dbReference type="ARBA" id="ARBA00022723"/>
    </source>
</evidence>
<evidence type="ECO:0000313" key="11">
    <source>
        <dbReference type="Proteomes" id="UP000576225"/>
    </source>
</evidence>